<protein>
    <submittedName>
        <fullName evidence="1">Uncharacterized protein</fullName>
    </submittedName>
</protein>
<accession>A0AA38M511</accession>
<name>A0AA38M511_9CUCU</name>
<dbReference type="Proteomes" id="UP001168821">
    <property type="component" value="Unassembled WGS sequence"/>
</dbReference>
<reference evidence="1" key="1">
    <citation type="journal article" date="2023" name="G3 (Bethesda)">
        <title>Whole genome assemblies of Zophobas morio and Tenebrio molitor.</title>
        <authorList>
            <person name="Kaur S."/>
            <person name="Stinson S.A."/>
            <person name="diCenzo G.C."/>
        </authorList>
    </citation>
    <scope>NUCLEOTIDE SEQUENCE</scope>
    <source>
        <strain evidence="1">QUZm001</strain>
    </source>
</reference>
<gene>
    <name evidence="1" type="ORF">Zmor_025933</name>
</gene>
<evidence type="ECO:0000313" key="2">
    <source>
        <dbReference type="Proteomes" id="UP001168821"/>
    </source>
</evidence>
<keyword evidence="2" id="KW-1185">Reference proteome</keyword>
<dbReference type="EMBL" id="JALNTZ010000008">
    <property type="protein sequence ID" value="KAJ3643209.1"/>
    <property type="molecule type" value="Genomic_DNA"/>
</dbReference>
<comment type="caution">
    <text evidence="1">The sequence shown here is derived from an EMBL/GenBank/DDBJ whole genome shotgun (WGS) entry which is preliminary data.</text>
</comment>
<organism evidence="1 2">
    <name type="scientific">Zophobas morio</name>
    <dbReference type="NCBI Taxonomy" id="2755281"/>
    <lineage>
        <taxon>Eukaryota</taxon>
        <taxon>Metazoa</taxon>
        <taxon>Ecdysozoa</taxon>
        <taxon>Arthropoda</taxon>
        <taxon>Hexapoda</taxon>
        <taxon>Insecta</taxon>
        <taxon>Pterygota</taxon>
        <taxon>Neoptera</taxon>
        <taxon>Endopterygota</taxon>
        <taxon>Coleoptera</taxon>
        <taxon>Polyphaga</taxon>
        <taxon>Cucujiformia</taxon>
        <taxon>Tenebrionidae</taxon>
        <taxon>Zophobas</taxon>
    </lineage>
</organism>
<dbReference type="AlphaFoldDB" id="A0AA38M511"/>
<evidence type="ECO:0000313" key="1">
    <source>
        <dbReference type="EMBL" id="KAJ3643209.1"/>
    </source>
</evidence>
<proteinExistence type="predicted"/>
<sequence>MAFRKEFGILEVRTGIMSLLFSRRIYRNVKRKLLTIGCKFRWKAGRNKPALDWGSGICVKWRFGENRELVLKELIGSIKVVIYFSICFKFNNSHLIVSERNVSGSTPAVDASYN</sequence>